<dbReference type="Pfam" id="PF21107">
    <property type="entry name" value="STPRs"/>
    <property type="match status" value="1"/>
</dbReference>
<dbReference type="GeneID" id="117665392"/>
<proteinExistence type="predicted"/>
<gene>
    <name evidence="5" type="primary">ARL14EP</name>
</gene>
<accession>A0A6P9BPQ3</accession>
<evidence type="ECO:0000313" key="4">
    <source>
        <dbReference type="Proteomes" id="UP001652622"/>
    </source>
</evidence>
<feature type="region of interest" description="Disordered" evidence="1">
    <location>
        <begin position="1"/>
        <end position="33"/>
    </location>
</feature>
<sequence>MPPRKRQAIGQVQSKARKMKQQRRQETPEERNIRLALIRKRAATSRASETVQQREARLQVMKERAATSRASETVQQREARLQEMRDRARRSRTAQHFSLALEGFRYDPHKDYSQHASVTIGKMEMGRTTKALKFANPGRHTGFPPEAANKREKRKLQTKNTSVNSDRQLIAAKSKVYDGQGFLLYSGIDLCDCLDEDCLGCFYACSKCGSRKCGPECRCDRKWLYEQIEIEGGEIIRNKHVI</sequence>
<protein>
    <submittedName>
        <fullName evidence="5">ARL14 effector protein isoform X2</fullName>
    </submittedName>
</protein>
<organism evidence="4 5">
    <name type="scientific">Pantherophis guttatus</name>
    <name type="common">Corn snake</name>
    <name type="synonym">Elaphe guttata</name>
    <dbReference type="NCBI Taxonomy" id="94885"/>
    <lineage>
        <taxon>Eukaryota</taxon>
        <taxon>Metazoa</taxon>
        <taxon>Chordata</taxon>
        <taxon>Craniata</taxon>
        <taxon>Vertebrata</taxon>
        <taxon>Euteleostomi</taxon>
        <taxon>Lepidosauria</taxon>
        <taxon>Squamata</taxon>
        <taxon>Bifurcata</taxon>
        <taxon>Unidentata</taxon>
        <taxon>Episquamata</taxon>
        <taxon>Toxicofera</taxon>
        <taxon>Serpentes</taxon>
        <taxon>Colubroidea</taxon>
        <taxon>Colubridae</taxon>
        <taxon>Colubrinae</taxon>
        <taxon>Pantherophis</taxon>
    </lineage>
</organism>
<evidence type="ECO:0000313" key="5">
    <source>
        <dbReference type="RefSeq" id="XP_034273098.1"/>
    </source>
</evidence>
<feature type="domain" description="STPR" evidence="3">
    <location>
        <begin position="16"/>
        <end position="80"/>
    </location>
</feature>
<feature type="compositionally biased region" description="Basic and acidic residues" evidence="1">
    <location>
        <begin position="23"/>
        <end position="33"/>
    </location>
</feature>
<feature type="region of interest" description="Disordered" evidence="1">
    <location>
        <begin position="134"/>
        <end position="162"/>
    </location>
</feature>
<dbReference type="PANTHER" id="PTHR46536:SF1">
    <property type="entry name" value="ARL14 EFFECTOR PROTEIN"/>
    <property type="match status" value="1"/>
</dbReference>
<dbReference type="CTD" id="120534"/>
<reference evidence="5" key="1">
    <citation type="submission" date="2025-08" db="UniProtKB">
        <authorList>
            <consortium name="RefSeq"/>
        </authorList>
    </citation>
    <scope>IDENTIFICATION</scope>
    <source>
        <tissue evidence="5">Blood</tissue>
    </source>
</reference>
<dbReference type="InterPro" id="IPR048998">
    <property type="entry name" value="STPR"/>
</dbReference>
<evidence type="ECO:0000259" key="3">
    <source>
        <dbReference type="Pfam" id="PF21107"/>
    </source>
</evidence>
<dbReference type="PANTHER" id="PTHR46536">
    <property type="entry name" value="ARL14 EFFECTOR PROTEIN"/>
    <property type="match status" value="1"/>
</dbReference>
<name>A0A6P9BPQ3_PANGU</name>
<feature type="domain" description="ARF7 effector protein C-terminal" evidence="2">
    <location>
        <begin position="127"/>
        <end position="231"/>
    </location>
</feature>
<dbReference type="RefSeq" id="XP_034273098.1">
    <property type="nucleotide sequence ID" value="XM_034417207.2"/>
</dbReference>
<evidence type="ECO:0000259" key="2">
    <source>
        <dbReference type="Pfam" id="PF14949"/>
    </source>
</evidence>
<dbReference type="AlphaFoldDB" id="A0A6P9BPQ3"/>
<dbReference type="Pfam" id="PF14949">
    <property type="entry name" value="ARF7EP_C"/>
    <property type="match status" value="1"/>
</dbReference>
<dbReference type="Proteomes" id="UP001652622">
    <property type="component" value="Unplaced"/>
</dbReference>
<evidence type="ECO:0000256" key="1">
    <source>
        <dbReference type="SAM" id="MobiDB-lite"/>
    </source>
</evidence>
<dbReference type="InterPro" id="IPR029264">
    <property type="entry name" value="ARF7EP_C"/>
</dbReference>
<keyword evidence="4" id="KW-1185">Reference proteome</keyword>
<dbReference type="OrthoDB" id="5984406at2759"/>